<dbReference type="PROSITE" id="PS00907">
    <property type="entry name" value="UROD_2"/>
    <property type="match status" value="1"/>
</dbReference>
<feature type="binding site" evidence="7">
    <location>
        <begin position="27"/>
        <end position="31"/>
    </location>
    <ligand>
        <name>substrate</name>
    </ligand>
</feature>
<sequence>MTALKNDRFLRALRREPVDRTPVWLMRQAGRYLPEYRATRKEAGSFLGMAKNPDVACEVTLQPLRRFDLDAAILFSDILTIPDAMGLGLYFVEGEGPKFERTVRSAADAAKLGVPDMETELRYVMDAVRVIRRELDGKVPLIGFSGSPWTLACYMVEGGGGKDFARIKAMALNDPETLHQLLSVNTDAVIAYLAAQRAAGAQALQVFDTWGGVLSPAMYREFSLPYLQRIARELDRGALRQAQGELDEHVPLILFGKGTAAYLEDLAASGADGVGVDWLVELGEAARRTQGKVALQGNLDPATLYGSPDAIRREVRRALDSYRDGNGGSRDGHVFNLGHGMSPDMNPDHVAVLVDEVHAYSAR</sequence>
<evidence type="ECO:0000256" key="4">
    <source>
        <dbReference type="ARBA" id="ARBA00022793"/>
    </source>
</evidence>
<dbReference type="EC" id="4.1.1.37" evidence="3 7"/>
<keyword evidence="7" id="KW-0963">Cytoplasm</keyword>
<reference evidence="12 13" key="1">
    <citation type="submission" date="2017-10" db="EMBL/GenBank/DDBJ databases">
        <title>Whole genome sequencing of members of genus Pseudoxanthomonas.</title>
        <authorList>
            <person name="Kumar S."/>
            <person name="Bansal K."/>
            <person name="Kaur A."/>
            <person name="Patil P."/>
            <person name="Sharma S."/>
            <person name="Patil P.B."/>
        </authorList>
    </citation>
    <scope>NUCLEOTIDE SEQUENCE [LARGE SCALE GENOMIC DNA]</scope>
    <source>
        <strain evidence="12 13">DSM 17109</strain>
    </source>
</reference>
<dbReference type="InterPro" id="IPR038071">
    <property type="entry name" value="UROD/MetE-like_sf"/>
</dbReference>
<dbReference type="SUPFAM" id="SSF51726">
    <property type="entry name" value="UROD/MetE-like"/>
    <property type="match status" value="1"/>
</dbReference>
<dbReference type="PANTHER" id="PTHR21091">
    <property type="entry name" value="METHYLTETRAHYDROFOLATE:HOMOCYSTEINE METHYLTRANSFERASE RELATED"/>
    <property type="match status" value="1"/>
</dbReference>
<comment type="pathway">
    <text evidence="1 7 8">Porphyrin-containing compound metabolism; protoporphyrin-IX biosynthesis; coproporphyrinogen-III from 5-aminolevulinate: step 4/4.</text>
</comment>
<protein>
    <recommendedName>
        <fullName evidence="3 7">Uroporphyrinogen decarboxylase</fullName>
        <shortName evidence="7">UPD</shortName>
        <shortName evidence="7">URO-D</shortName>
        <ecNumber evidence="3 7">4.1.1.37</ecNumber>
    </recommendedName>
</protein>
<feature type="binding site" evidence="7">
    <location>
        <position position="154"/>
    </location>
    <ligand>
        <name>substrate</name>
    </ligand>
</feature>
<feature type="binding site" evidence="7">
    <location>
        <position position="77"/>
    </location>
    <ligand>
        <name>substrate</name>
    </ligand>
</feature>
<comment type="caution">
    <text evidence="7">Lacks conserved residue(s) required for the propagation of feature annotation.</text>
</comment>
<dbReference type="Pfam" id="PF01208">
    <property type="entry name" value="URO-D"/>
    <property type="match status" value="1"/>
</dbReference>
<organism evidence="12 13">
    <name type="scientific">Pseudoxanthomonas japonensis</name>
    <dbReference type="NCBI Taxonomy" id="69284"/>
    <lineage>
        <taxon>Bacteria</taxon>
        <taxon>Pseudomonadati</taxon>
        <taxon>Pseudomonadota</taxon>
        <taxon>Gammaproteobacteria</taxon>
        <taxon>Lysobacterales</taxon>
        <taxon>Lysobacteraceae</taxon>
        <taxon>Pseudoxanthomonas</taxon>
    </lineage>
</organism>
<evidence type="ECO:0000256" key="5">
    <source>
        <dbReference type="ARBA" id="ARBA00023239"/>
    </source>
</evidence>
<feature type="domain" description="Uroporphyrinogen decarboxylase (URO-D)" evidence="11">
    <location>
        <begin position="142"/>
        <end position="158"/>
    </location>
</feature>
<feature type="domain" description="Uroporphyrinogen decarboxylase (URO-D)" evidence="10">
    <location>
        <begin position="22"/>
        <end position="31"/>
    </location>
</feature>
<dbReference type="InterPro" id="IPR000257">
    <property type="entry name" value="Uroporphyrinogen_deCOase"/>
</dbReference>
<dbReference type="HAMAP" id="MF_00218">
    <property type="entry name" value="URO_D"/>
    <property type="match status" value="1"/>
</dbReference>
<evidence type="ECO:0000256" key="2">
    <source>
        <dbReference type="ARBA" id="ARBA00009935"/>
    </source>
</evidence>
<dbReference type="Proteomes" id="UP000781710">
    <property type="component" value="Unassembled WGS sequence"/>
</dbReference>
<evidence type="ECO:0000259" key="11">
    <source>
        <dbReference type="PROSITE" id="PS00907"/>
    </source>
</evidence>
<evidence type="ECO:0000313" key="12">
    <source>
        <dbReference type="EMBL" id="KAF1721886.1"/>
    </source>
</evidence>
<evidence type="ECO:0000256" key="9">
    <source>
        <dbReference type="RuleBase" id="RU004169"/>
    </source>
</evidence>
<accession>A0ABQ6ZCT4</accession>
<dbReference type="RefSeq" id="WP_162339149.1">
    <property type="nucleotide sequence ID" value="NZ_JBHSRQ010000031.1"/>
</dbReference>
<gene>
    <name evidence="7" type="primary">hemE</name>
    <name evidence="12" type="ORF">CSC78_17510</name>
</gene>
<comment type="catalytic activity">
    <reaction evidence="7 8">
        <text>uroporphyrinogen III + 4 H(+) = coproporphyrinogen III + 4 CO2</text>
        <dbReference type="Rhea" id="RHEA:19865"/>
        <dbReference type="ChEBI" id="CHEBI:15378"/>
        <dbReference type="ChEBI" id="CHEBI:16526"/>
        <dbReference type="ChEBI" id="CHEBI:57308"/>
        <dbReference type="ChEBI" id="CHEBI:57309"/>
        <dbReference type="EC" id="4.1.1.37"/>
    </reaction>
</comment>
<comment type="function">
    <text evidence="7">Catalyzes the decarboxylation of four acetate groups of uroporphyrinogen-III to yield coproporphyrinogen-III.</text>
</comment>
<comment type="similarity">
    <text evidence="2 7 9">Belongs to the uroporphyrinogen decarboxylase family.</text>
</comment>
<proteinExistence type="inferred from homology"/>
<keyword evidence="13" id="KW-1185">Reference proteome</keyword>
<evidence type="ECO:0000256" key="6">
    <source>
        <dbReference type="ARBA" id="ARBA00023244"/>
    </source>
</evidence>
<keyword evidence="6 7" id="KW-0627">Porphyrin biosynthesis</keyword>
<dbReference type="EMBL" id="PDWW01000035">
    <property type="protein sequence ID" value="KAF1721886.1"/>
    <property type="molecule type" value="Genomic_DNA"/>
</dbReference>
<dbReference type="Gene3D" id="3.20.20.210">
    <property type="match status" value="1"/>
</dbReference>
<feature type="binding site" evidence="7">
    <location>
        <position position="209"/>
    </location>
    <ligand>
        <name>substrate</name>
    </ligand>
</feature>
<dbReference type="NCBIfam" id="TIGR01464">
    <property type="entry name" value="hemE"/>
    <property type="match status" value="1"/>
</dbReference>
<dbReference type="CDD" id="cd00717">
    <property type="entry name" value="URO-D"/>
    <property type="match status" value="1"/>
</dbReference>
<evidence type="ECO:0000256" key="8">
    <source>
        <dbReference type="RuleBase" id="RU000554"/>
    </source>
</evidence>
<comment type="subcellular location">
    <subcellularLocation>
        <location evidence="7">Cytoplasm</location>
    </subcellularLocation>
</comment>
<feature type="binding site" evidence="7">
    <location>
        <position position="339"/>
    </location>
    <ligand>
        <name>substrate</name>
    </ligand>
</feature>
<dbReference type="InterPro" id="IPR006361">
    <property type="entry name" value="Uroporphyrinogen_deCO2ase_HemE"/>
</dbReference>
<dbReference type="PROSITE" id="PS00906">
    <property type="entry name" value="UROD_1"/>
    <property type="match status" value="1"/>
</dbReference>
<comment type="subunit">
    <text evidence="7">Homodimer.</text>
</comment>
<name>A0ABQ6ZCT4_9GAMM</name>
<evidence type="ECO:0000259" key="10">
    <source>
        <dbReference type="PROSITE" id="PS00906"/>
    </source>
</evidence>
<comment type="caution">
    <text evidence="12">The sequence shown here is derived from an EMBL/GenBank/DDBJ whole genome shotgun (WGS) entry which is preliminary data.</text>
</comment>
<feature type="site" description="Transition state stabilizer" evidence="7">
    <location>
        <position position="77"/>
    </location>
</feature>
<evidence type="ECO:0000313" key="13">
    <source>
        <dbReference type="Proteomes" id="UP000781710"/>
    </source>
</evidence>
<evidence type="ECO:0000256" key="7">
    <source>
        <dbReference type="HAMAP-Rule" id="MF_00218"/>
    </source>
</evidence>
<keyword evidence="5 7" id="KW-0456">Lyase</keyword>
<evidence type="ECO:0000256" key="3">
    <source>
        <dbReference type="ARBA" id="ARBA00012288"/>
    </source>
</evidence>
<evidence type="ECO:0000256" key="1">
    <source>
        <dbReference type="ARBA" id="ARBA00004804"/>
    </source>
</evidence>
<dbReference type="PANTHER" id="PTHR21091:SF169">
    <property type="entry name" value="UROPORPHYRINOGEN DECARBOXYLASE"/>
    <property type="match status" value="1"/>
</dbReference>
<keyword evidence="4 7" id="KW-0210">Decarboxylase</keyword>